<evidence type="ECO:0000313" key="2">
    <source>
        <dbReference type="EMBL" id="EDL97438.1"/>
    </source>
</evidence>
<evidence type="ECO:0000313" key="3">
    <source>
        <dbReference type="Proteomes" id="UP000234681"/>
    </source>
</evidence>
<sequence>MGGLCSRGACPRLARDHRLVQKDEQGYGLDPVWVFGPEREEGITWQKDHVIQCHVGVMEVPAQCHPLWPQEGTGGHQEKDSGRGVGGRESEGLRATESCPFLDLCAGSNENGLHVFIDLNVWFLER</sequence>
<feature type="region of interest" description="Disordered" evidence="1">
    <location>
        <begin position="66"/>
        <end position="91"/>
    </location>
</feature>
<feature type="compositionally biased region" description="Basic and acidic residues" evidence="1">
    <location>
        <begin position="76"/>
        <end position="91"/>
    </location>
</feature>
<protein>
    <submittedName>
        <fullName evidence="2">RCG27631</fullName>
    </submittedName>
</protein>
<accession>A6KBU3</accession>
<evidence type="ECO:0000256" key="1">
    <source>
        <dbReference type="SAM" id="MobiDB-lite"/>
    </source>
</evidence>
<organism evidence="2 3">
    <name type="scientific">Rattus norvegicus</name>
    <name type="common">Rat</name>
    <dbReference type="NCBI Taxonomy" id="10116"/>
    <lineage>
        <taxon>Eukaryota</taxon>
        <taxon>Metazoa</taxon>
        <taxon>Chordata</taxon>
        <taxon>Craniata</taxon>
        <taxon>Vertebrata</taxon>
        <taxon>Euteleostomi</taxon>
        <taxon>Mammalia</taxon>
        <taxon>Eutheria</taxon>
        <taxon>Euarchontoglires</taxon>
        <taxon>Glires</taxon>
        <taxon>Rodentia</taxon>
        <taxon>Myomorpha</taxon>
        <taxon>Muroidea</taxon>
        <taxon>Muridae</taxon>
        <taxon>Murinae</taxon>
        <taxon>Rattus</taxon>
    </lineage>
</organism>
<name>A6KBU3_RAT</name>
<dbReference type="AlphaFoldDB" id="A6KBU3"/>
<gene>
    <name evidence="2" type="ORF">rCG_27631</name>
</gene>
<dbReference type="EMBL" id="CH474034">
    <property type="protein sequence ID" value="EDL97438.1"/>
    <property type="molecule type" value="Genomic_DNA"/>
</dbReference>
<reference evidence="2 3" key="1">
    <citation type="submission" date="2005-09" db="EMBL/GenBank/DDBJ databases">
        <authorList>
            <person name="Mural R.J."/>
            <person name="Li P.W."/>
            <person name="Adams M.D."/>
            <person name="Amanatides P.G."/>
            <person name="Baden-Tillson H."/>
            <person name="Barnstead M."/>
            <person name="Chin S.H."/>
            <person name="Dew I."/>
            <person name="Evans C.A."/>
            <person name="Ferriera S."/>
            <person name="Flanigan M."/>
            <person name="Fosler C."/>
            <person name="Glodek A."/>
            <person name="Gu Z."/>
            <person name="Holt R.A."/>
            <person name="Jennings D."/>
            <person name="Kraft C.L."/>
            <person name="Lu F."/>
            <person name="Nguyen T."/>
            <person name="Nusskern D.R."/>
            <person name="Pfannkoch C.M."/>
            <person name="Sitter C."/>
            <person name="Sutton G.G."/>
            <person name="Venter J.C."/>
            <person name="Wang Z."/>
            <person name="Woodage T."/>
            <person name="Zheng X.H."/>
            <person name="Zhong F."/>
        </authorList>
    </citation>
    <scope>NUCLEOTIDE SEQUENCE [LARGE SCALE GENOMIC DNA]</scope>
    <source>
        <strain>BN</strain>
        <strain evidence="3">Sprague-Dawley</strain>
    </source>
</reference>
<proteinExistence type="predicted"/>
<dbReference type="Proteomes" id="UP000234681">
    <property type="component" value="Chromosome 6"/>
</dbReference>